<feature type="compositionally biased region" description="Low complexity" evidence="1">
    <location>
        <begin position="205"/>
        <end position="221"/>
    </location>
</feature>
<dbReference type="KEGG" id="dmk:116924431"/>
<feature type="region of interest" description="Disordered" evidence="1">
    <location>
        <begin position="65"/>
        <end position="104"/>
    </location>
</feature>
<protein>
    <submittedName>
        <fullName evidence="2">Uncharacterized protein</fullName>
    </submittedName>
</protein>
<feature type="region of interest" description="Disordered" evidence="1">
    <location>
        <begin position="136"/>
        <end position="239"/>
    </location>
</feature>
<feature type="compositionally biased region" description="Acidic residues" evidence="1">
    <location>
        <begin position="152"/>
        <end position="161"/>
    </location>
</feature>
<name>A0A0P5ZE98_9CRUS</name>
<dbReference type="RefSeq" id="XP_032786846.1">
    <property type="nucleotide sequence ID" value="XM_032930955.2"/>
</dbReference>
<dbReference type="AlphaFoldDB" id="A0A0P5ZE98"/>
<evidence type="ECO:0000313" key="2">
    <source>
        <dbReference type="EMBL" id="JAN64526.1"/>
    </source>
</evidence>
<feature type="compositionally biased region" description="Polar residues" evidence="1">
    <location>
        <begin position="164"/>
        <end position="179"/>
    </location>
</feature>
<dbReference type="OrthoDB" id="6359711at2759"/>
<evidence type="ECO:0000256" key="1">
    <source>
        <dbReference type="SAM" id="MobiDB-lite"/>
    </source>
</evidence>
<feature type="region of interest" description="Disordered" evidence="1">
    <location>
        <begin position="1"/>
        <end position="50"/>
    </location>
</feature>
<organism evidence="2">
    <name type="scientific">Daphnia magna</name>
    <dbReference type="NCBI Taxonomy" id="35525"/>
    <lineage>
        <taxon>Eukaryota</taxon>
        <taxon>Metazoa</taxon>
        <taxon>Ecdysozoa</taxon>
        <taxon>Arthropoda</taxon>
        <taxon>Crustacea</taxon>
        <taxon>Branchiopoda</taxon>
        <taxon>Diplostraca</taxon>
        <taxon>Cladocera</taxon>
        <taxon>Anomopoda</taxon>
        <taxon>Daphniidae</taxon>
        <taxon>Daphnia</taxon>
    </lineage>
</organism>
<sequence length="472" mass="51530">MSHSYSFRHGKSQSVSSSSSGGHQRVTYGSRSTSTGTPPPTPTIRVTSPVPDVVGMIDIWDPEVVEDEAPSTSPKTYSFRYKEEKQHKPRKHHAENKTNFTDSGMQADPIELEASSGHPELTTLPAEGTGTYVIQLSDGSPVEDDGLKTAGESEESSDCDEMSQISAVTQIPRSESQRTPEAADEVETAEQNDPLISANQINDQPIPEESPAADEPAPSIPNSHPVWDEMQSSSDADKPIKRVQFSRSLSLVPGSSAAHQTASIELDQRAVRSGAGRRYSSMDSGANGDTFPSMLTFGEHHQQFAVSERKMLSPTPESALENAQSPQQEGEPIVATNVEEDALPKDCQQQSDDTKAALSVTVEDVGEGTNHDPTCDLFDRLNALKNDEELMDLATGFVLQLLRSAQEETLKRGHVASKIEQKAKLSLELQHVAVPKDRHNRKWYSRLRMLLLRTLTCTCVPAHPNIQSPLSN</sequence>
<feature type="compositionally biased region" description="Basic residues" evidence="1">
    <location>
        <begin position="1"/>
        <end position="11"/>
    </location>
</feature>
<dbReference type="EMBL" id="GDIQ01030211">
    <property type="protein sequence ID" value="JAN64526.1"/>
    <property type="molecule type" value="Transcribed_RNA"/>
</dbReference>
<proteinExistence type="predicted"/>
<feature type="region of interest" description="Disordered" evidence="1">
    <location>
        <begin position="308"/>
        <end position="331"/>
    </location>
</feature>
<accession>A0A0P5ZE98</accession>
<dbReference type="GeneID" id="116924431"/>
<reference evidence="2" key="1">
    <citation type="submission" date="2015-10" db="EMBL/GenBank/DDBJ databases">
        <title>EvidentialGene: Evidence-directed Construction of Complete mRNA Transcriptomes without Genomes.</title>
        <authorList>
            <person name="Gilbert D.G."/>
        </authorList>
    </citation>
    <scope>NUCLEOTIDE SEQUENCE</scope>
</reference>